<feature type="region of interest" description="Disordered" evidence="1">
    <location>
        <begin position="644"/>
        <end position="726"/>
    </location>
</feature>
<reference evidence="4 5" key="1">
    <citation type="journal article" date="2017" name="Curr. Biol.">
        <title>Genome architecture and evolution of a unichromosomal asexual nematode.</title>
        <authorList>
            <person name="Fradin H."/>
            <person name="Zegar C."/>
            <person name="Gutwein M."/>
            <person name="Lucas J."/>
            <person name="Kovtun M."/>
            <person name="Corcoran D."/>
            <person name="Baugh L.R."/>
            <person name="Kiontke K."/>
            <person name="Gunsalus K."/>
            <person name="Fitch D.H."/>
            <person name="Piano F."/>
        </authorList>
    </citation>
    <scope>NUCLEOTIDE SEQUENCE [LARGE SCALE GENOMIC DNA]</scope>
    <source>
        <strain evidence="4">PF1309</strain>
    </source>
</reference>
<evidence type="ECO:0000313" key="5">
    <source>
        <dbReference type="Proteomes" id="UP000218231"/>
    </source>
</evidence>
<dbReference type="SUPFAM" id="SSF101576">
    <property type="entry name" value="Supernatant protein factor (SPF), C-terminal domain"/>
    <property type="match status" value="1"/>
</dbReference>
<comment type="caution">
    <text evidence="4">The sequence shown here is derived from an EMBL/GenBank/DDBJ whole genome shotgun (WGS) entry which is preliminary data.</text>
</comment>
<sequence>MVQTYQSPVRIYKHPFEIVMAAYEKRFPTCPQIPIFIGSEVAFEYNSPDGAEWVIERKCQLNVEAPYLVKKIAGVDYVYFTQKNSLDRRNRTLLIEATNISFSNRILVNEKCNYYVHPENSDWTCFEQSASLDVKSFFGFETTVEKLAVKQYAANLAKGKEILEYFIDELLNSGMTYLPPFESKDSVSTADSAIDISKERAEDESSGVMLRKESRSKSESQKQHSPSFDDAESKLEAEYIRRFLGQLSPLEESRLCELKYGLQAHHKGKLPNDAHLLRFLRARDFDVAKAKEMVLSSLLWRKQHNVDKILEDWTPPSIMTQFFPGCWHQSDKESRPLFILRLGNLDIKGILRSCGLENVVKFTLSICEQGLMKTAEATKLLGVPISTWTLLVDLEGLSMRHLWRPGVQCLLRIIEIVEEIGKYIDNQYIPDFLGGTCLLNCGPGGHVPKSTYRPIEEFNPDDVDVLSSTYTTAGFSRGYPVEVAVQVTTAGCVLTWDFDILKHECEFTVYYSAKKINESVVPHSPTMLNPVEMVTQAIASTHPLPTLAADPTLVLGPDLTIEEKPVIFQEGDSMQGSHYCQRVGWYVLQWRIPEVVAQHQSAFDFTISQPRGKIMYYTELLNSSDFRGSVASLESCRSSFSSIAQATSAPPTPGSIPREATNSNNSRTTRMNVPRVTQSDKTEEELSAEETVDRERKIMTKRNKHNNPQILSPSQVGLEARKMGPL</sequence>
<dbReference type="InterPro" id="IPR036865">
    <property type="entry name" value="CRAL-TRIO_dom_sf"/>
</dbReference>
<evidence type="ECO:0000259" key="3">
    <source>
        <dbReference type="PROSITE" id="PS50904"/>
    </source>
</evidence>
<gene>
    <name evidence="4" type="ORF">WR25_20189</name>
</gene>
<feature type="domain" description="PRELI/MSF1" evidence="3">
    <location>
        <begin position="2"/>
        <end position="175"/>
    </location>
</feature>
<dbReference type="PANTHER" id="PTHR23324:SF66">
    <property type="entry name" value="PROTEIN REAL-TIME"/>
    <property type="match status" value="1"/>
</dbReference>
<dbReference type="Gene3D" id="2.60.120.680">
    <property type="entry name" value="GOLD domain"/>
    <property type="match status" value="1"/>
</dbReference>
<dbReference type="SUPFAM" id="SSF52087">
    <property type="entry name" value="CRAL/TRIO domain"/>
    <property type="match status" value="1"/>
</dbReference>
<dbReference type="InterPro" id="IPR011074">
    <property type="entry name" value="CRAL/TRIO_N_dom"/>
</dbReference>
<dbReference type="Pfam" id="PF03765">
    <property type="entry name" value="CRAL_TRIO_N"/>
    <property type="match status" value="1"/>
</dbReference>
<dbReference type="Gene3D" id="3.40.525.10">
    <property type="entry name" value="CRAL-TRIO lipid binding domain"/>
    <property type="match status" value="2"/>
</dbReference>
<name>A0A2A2KZK4_9BILA</name>
<feature type="domain" description="CRAL-TRIO" evidence="2">
    <location>
        <begin position="315"/>
        <end position="463"/>
    </location>
</feature>
<dbReference type="EMBL" id="LIAE01007434">
    <property type="protein sequence ID" value="PAV79312.1"/>
    <property type="molecule type" value="Genomic_DNA"/>
</dbReference>
<evidence type="ECO:0000256" key="1">
    <source>
        <dbReference type="SAM" id="MobiDB-lite"/>
    </source>
</evidence>
<dbReference type="PROSITE" id="PS50904">
    <property type="entry name" value="PRELI_MSF1"/>
    <property type="match status" value="1"/>
</dbReference>
<protein>
    <recommendedName>
        <fullName evidence="6">PRELI/MSF1 domain-containing protein</fullName>
    </recommendedName>
</protein>
<dbReference type="InterPro" id="IPR051064">
    <property type="entry name" value="SEC14/CRAL-TRIO_domain"/>
</dbReference>
<evidence type="ECO:0000259" key="2">
    <source>
        <dbReference type="PROSITE" id="PS50191"/>
    </source>
</evidence>
<keyword evidence="5" id="KW-1185">Reference proteome</keyword>
<proteinExistence type="predicted"/>
<dbReference type="InterPro" id="IPR001251">
    <property type="entry name" value="CRAL-TRIO_dom"/>
</dbReference>
<dbReference type="SMART" id="SM01100">
    <property type="entry name" value="CRAL_TRIO_N"/>
    <property type="match status" value="1"/>
</dbReference>
<feature type="compositionally biased region" description="Polar residues" evidence="1">
    <location>
        <begin position="706"/>
        <end position="715"/>
    </location>
</feature>
<dbReference type="SMART" id="SM00516">
    <property type="entry name" value="SEC14"/>
    <property type="match status" value="1"/>
</dbReference>
<dbReference type="OrthoDB" id="30289at2759"/>
<dbReference type="GO" id="GO:0005737">
    <property type="term" value="C:cytoplasm"/>
    <property type="evidence" value="ECO:0007669"/>
    <property type="project" value="TreeGrafter"/>
</dbReference>
<dbReference type="Pfam" id="PF00650">
    <property type="entry name" value="CRAL_TRIO"/>
    <property type="match status" value="1"/>
</dbReference>
<evidence type="ECO:0008006" key="6">
    <source>
        <dbReference type="Google" id="ProtNLM"/>
    </source>
</evidence>
<accession>A0A2A2KZK4</accession>
<dbReference type="Pfam" id="PF04707">
    <property type="entry name" value="PRELI"/>
    <property type="match status" value="1"/>
</dbReference>
<dbReference type="InterPro" id="IPR036598">
    <property type="entry name" value="GOLD_dom_sf"/>
</dbReference>
<feature type="region of interest" description="Disordered" evidence="1">
    <location>
        <begin position="199"/>
        <end position="230"/>
    </location>
</feature>
<dbReference type="CDD" id="cd00170">
    <property type="entry name" value="SEC14"/>
    <property type="match status" value="1"/>
</dbReference>
<feature type="compositionally biased region" description="Basic and acidic residues" evidence="1">
    <location>
        <begin position="210"/>
        <end position="222"/>
    </location>
</feature>
<dbReference type="InterPro" id="IPR036273">
    <property type="entry name" value="CRAL/TRIO_N_dom_sf"/>
</dbReference>
<dbReference type="InterPro" id="IPR006797">
    <property type="entry name" value="PRELI/MSF1_dom"/>
</dbReference>
<dbReference type="SUPFAM" id="SSF46938">
    <property type="entry name" value="CRAL/TRIO N-terminal domain"/>
    <property type="match status" value="1"/>
</dbReference>
<organism evidence="4 5">
    <name type="scientific">Diploscapter pachys</name>
    <dbReference type="NCBI Taxonomy" id="2018661"/>
    <lineage>
        <taxon>Eukaryota</taxon>
        <taxon>Metazoa</taxon>
        <taxon>Ecdysozoa</taxon>
        <taxon>Nematoda</taxon>
        <taxon>Chromadorea</taxon>
        <taxon>Rhabditida</taxon>
        <taxon>Rhabditina</taxon>
        <taxon>Rhabditomorpha</taxon>
        <taxon>Rhabditoidea</taxon>
        <taxon>Rhabditidae</taxon>
        <taxon>Diploscapter</taxon>
    </lineage>
</organism>
<dbReference type="PROSITE" id="PS50191">
    <property type="entry name" value="CRAL_TRIO"/>
    <property type="match status" value="1"/>
</dbReference>
<dbReference type="AlphaFoldDB" id="A0A2A2KZK4"/>
<dbReference type="PANTHER" id="PTHR23324">
    <property type="entry name" value="SEC14 RELATED PROTEIN"/>
    <property type="match status" value="1"/>
</dbReference>
<evidence type="ECO:0000313" key="4">
    <source>
        <dbReference type="EMBL" id="PAV79312.1"/>
    </source>
</evidence>
<dbReference type="STRING" id="2018661.A0A2A2KZK4"/>
<dbReference type="Proteomes" id="UP000218231">
    <property type="component" value="Unassembled WGS sequence"/>
</dbReference>
<feature type="compositionally biased region" description="Low complexity" evidence="1">
    <location>
        <begin position="661"/>
        <end position="670"/>
    </location>
</feature>